<dbReference type="Gene3D" id="1.20.58.1120">
    <property type="match status" value="1"/>
</dbReference>
<dbReference type="InterPro" id="IPR042222">
    <property type="entry name" value="Dynein_2_N"/>
</dbReference>
<dbReference type="GO" id="GO:0007018">
    <property type="term" value="P:microtubule-based movement"/>
    <property type="evidence" value="ECO:0007669"/>
    <property type="project" value="InterPro"/>
</dbReference>
<proteinExistence type="inferred from homology"/>
<evidence type="ECO:0000256" key="7">
    <source>
        <dbReference type="ARBA" id="ARBA00023212"/>
    </source>
</evidence>
<keyword evidence="8" id="KW-0966">Cell projection</keyword>
<evidence type="ECO:0000256" key="4">
    <source>
        <dbReference type="ARBA" id="ARBA00022490"/>
    </source>
</evidence>
<keyword evidence="4" id="KW-0963">Cytoplasm</keyword>
<evidence type="ECO:0000256" key="1">
    <source>
        <dbReference type="ARBA" id="ARBA00004245"/>
    </source>
</evidence>
<dbReference type="AlphaFoldDB" id="A0A699Z4J9"/>
<dbReference type="GO" id="GO:0042995">
    <property type="term" value="C:cell projection"/>
    <property type="evidence" value="ECO:0007669"/>
    <property type="project" value="UniProtKB-SubCell"/>
</dbReference>
<dbReference type="FunFam" id="3.20.180.20:FF:000003">
    <property type="entry name" value="Dynein heavy chain 12, axonemal"/>
    <property type="match status" value="1"/>
</dbReference>
<dbReference type="GO" id="GO:0000166">
    <property type="term" value="F:nucleotide binding"/>
    <property type="evidence" value="ECO:0007669"/>
    <property type="project" value="UniProtKB-KW"/>
</dbReference>
<evidence type="ECO:0000259" key="9">
    <source>
        <dbReference type="Pfam" id="PF08393"/>
    </source>
</evidence>
<keyword evidence="11" id="KW-1185">Reference proteome</keyword>
<dbReference type="Pfam" id="PF08393">
    <property type="entry name" value="DHC_N2"/>
    <property type="match status" value="1"/>
</dbReference>
<dbReference type="Gene3D" id="1.20.140.100">
    <property type="entry name" value="Dynein heavy chain, N-terminal domain 2"/>
    <property type="match status" value="1"/>
</dbReference>
<gene>
    <name evidence="10" type="ORF">HaLaN_12916</name>
</gene>
<dbReference type="FunFam" id="1.20.140.100:FF:000001">
    <property type="entry name" value="dynein heavy chain 17, axonemal"/>
    <property type="match status" value="1"/>
</dbReference>
<comment type="similarity">
    <text evidence="3">Belongs to the dynein heavy chain family.</text>
</comment>
<evidence type="ECO:0000256" key="5">
    <source>
        <dbReference type="ARBA" id="ARBA00022741"/>
    </source>
</evidence>
<accession>A0A699Z4J9</accession>
<keyword evidence="7" id="KW-0206">Cytoskeleton</keyword>
<dbReference type="PANTHER" id="PTHR45703">
    <property type="entry name" value="DYNEIN HEAVY CHAIN"/>
    <property type="match status" value="1"/>
</dbReference>
<keyword evidence="5" id="KW-0547">Nucleotide-binding</keyword>
<evidence type="ECO:0000256" key="6">
    <source>
        <dbReference type="ARBA" id="ARBA00023054"/>
    </source>
</evidence>
<evidence type="ECO:0000256" key="8">
    <source>
        <dbReference type="ARBA" id="ARBA00023273"/>
    </source>
</evidence>
<evidence type="ECO:0000256" key="3">
    <source>
        <dbReference type="ARBA" id="ARBA00008887"/>
    </source>
</evidence>
<protein>
    <recommendedName>
        <fullName evidence="9">Dynein heavy chain linker domain-containing protein</fullName>
    </recommendedName>
</protein>
<feature type="non-terminal residue" evidence="10">
    <location>
        <position position="1"/>
    </location>
</feature>
<dbReference type="InterPro" id="IPR013602">
    <property type="entry name" value="Dynein_heavy_linker"/>
</dbReference>
<comment type="subcellular location">
    <subcellularLocation>
        <location evidence="2">Cell projection</location>
    </subcellularLocation>
    <subcellularLocation>
        <location evidence="1">Cytoplasm</location>
        <location evidence="1">Cytoskeleton</location>
    </subcellularLocation>
</comment>
<keyword evidence="6" id="KW-0175">Coiled coil</keyword>
<evidence type="ECO:0000313" key="11">
    <source>
        <dbReference type="Proteomes" id="UP000485058"/>
    </source>
</evidence>
<dbReference type="GO" id="GO:0045505">
    <property type="term" value="F:dynein intermediate chain binding"/>
    <property type="evidence" value="ECO:0007669"/>
    <property type="project" value="InterPro"/>
</dbReference>
<dbReference type="Gene3D" id="1.10.287.2620">
    <property type="match status" value="1"/>
</dbReference>
<evidence type="ECO:0000313" key="10">
    <source>
        <dbReference type="EMBL" id="GFH16490.1"/>
    </source>
</evidence>
<reference evidence="10 11" key="1">
    <citation type="submission" date="2020-02" db="EMBL/GenBank/DDBJ databases">
        <title>Draft genome sequence of Haematococcus lacustris strain NIES-144.</title>
        <authorList>
            <person name="Morimoto D."/>
            <person name="Nakagawa S."/>
            <person name="Yoshida T."/>
            <person name="Sawayama S."/>
        </authorList>
    </citation>
    <scope>NUCLEOTIDE SEQUENCE [LARGE SCALE GENOMIC DNA]</scope>
    <source>
        <strain evidence="10 11">NIES-144</strain>
    </source>
</reference>
<dbReference type="GO" id="GO:0051959">
    <property type="term" value="F:dynein light intermediate chain binding"/>
    <property type="evidence" value="ECO:0007669"/>
    <property type="project" value="InterPro"/>
</dbReference>
<dbReference type="InterPro" id="IPR026983">
    <property type="entry name" value="DHC"/>
</dbReference>
<dbReference type="Proteomes" id="UP000485058">
    <property type="component" value="Unassembled WGS sequence"/>
</dbReference>
<dbReference type="EMBL" id="BLLF01001005">
    <property type="protein sequence ID" value="GFH16490.1"/>
    <property type="molecule type" value="Genomic_DNA"/>
</dbReference>
<dbReference type="InterPro" id="IPR042228">
    <property type="entry name" value="Dynein_linker_3"/>
</dbReference>
<comment type="caution">
    <text evidence="10">The sequence shown here is derived from an EMBL/GenBank/DDBJ whole genome shotgun (WGS) entry which is preliminary data.</text>
</comment>
<dbReference type="PANTHER" id="PTHR45703:SF36">
    <property type="entry name" value="DYNEIN HEAVY CHAIN, CYTOPLASMIC"/>
    <property type="match status" value="1"/>
</dbReference>
<organism evidence="10 11">
    <name type="scientific">Haematococcus lacustris</name>
    <name type="common">Green alga</name>
    <name type="synonym">Haematococcus pluvialis</name>
    <dbReference type="NCBI Taxonomy" id="44745"/>
    <lineage>
        <taxon>Eukaryota</taxon>
        <taxon>Viridiplantae</taxon>
        <taxon>Chlorophyta</taxon>
        <taxon>core chlorophytes</taxon>
        <taxon>Chlorophyceae</taxon>
        <taxon>CS clade</taxon>
        <taxon>Chlamydomonadales</taxon>
        <taxon>Haematococcaceae</taxon>
        <taxon>Haematococcus</taxon>
    </lineage>
</organism>
<dbReference type="GO" id="GO:0030286">
    <property type="term" value="C:dynein complex"/>
    <property type="evidence" value="ECO:0007669"/>
    <property type="project" value="InterPro"/>
</dbReference>
<dbReference type="Gene3D" id="3.20.180.20">
    <property type="entry name" value="Dynein heavy chain, N-terminal domain 2"/>
    <property type="match status" value="1"/>
</dbReference>
<sequence>ISRFHKSVAKMERGLQPNKLVPAFRSQVDTFRDVQPVVQALRNRALKERHWSKVFEAIGQVLNRDTLLGVNVIEHKEAIQQTLLGVNVIEHKEAIQQISTEATQELALEELLAKVQARWGDVEFTVIPYKELKDVFILGAIEDIQVVLEDSMVTMSTILASRFVAGIRGEVEKVERQLSLFAETLDEWIAVQKAWIAPDIQRQLPVEAKAFASTDKQLREIMRRTKDRPNALLAGTAPGILETFQKANETLEKIQKNLEDYLETKRMGFPRFYFLSNDELLEILAQTKNVQAVQPHMGKCFDGIRRLDFGDDPRSIDIFAMISGEGEQVSLGKNLKARGNVEKWLCDVESSMIGSLRKLARLGYSSYSEEPRAQWVLHQPAQLVIVVSQIFWCAAVEAALKASDALAALTDYLQTNIKQLAELTRLVRGELTQLNRRSLAALITIDVHARDILADLIKRGTKDTNEFEWQMQLRYYLENEDVVVRQVGKA</sequence>
<evidence type="ECO:0000256" key="2">
    <source>
        <dbReference type="ARBA" id="ARBA00004316"/>
    </source>
</evidence>
<name>A0A699Z4J9_HAELA</name>
<feature type="domain" description="Dynein heavy chain linker" evidence="9">
    <location>
        <begin position="2"/>
        <end position="360"/>
    </location>
</feature>